<dbReference type="InterPro" id="IPR050832">
    <property type="entry name" value="Bact_Acetyltransf"/>
</dbReference>
<reference evidence="4 5" key="1">
    <citation type="submission" date="2019-04" db="EMBL/GenBank/DDBJ databases">
        <authorList>
            <person name="Yang Y."/>
            <person name="Wei D."/>
        </authorList>
    </citation>
    <scope>NUCLEOTIDE SEQUENCE [LARGE SCALE GENOMIC DNA]</scope>
    <source>
        <strain evidence="4 5">L-1-4w-11</strain>
    </source>
</reference>
<dbReference type="GO" id="GO:0016747">
    <property type="term" value="F:acyltransferase activity, transferring groups other than amino-acyl groups"/>
    <property type="evidence" value="ECO:0007669"/>
    <property type="project" value="InterPro"/>
</dbReference>
<accession>A0A4V5PU75</accession>
<organism evidence="4 5">
    <name type="scientific">Sphingomonas baiyangensis</name>
    <dbReference type="NCBI Taxonomy" id="2572576"/>
    <lineage>
        <taxon>Bacteria</taxon>
        <taxon>Pseudomonadati</taxon>
        <taxon>Pseudomonadota</taxon>
        <taxon>Alphaproteobacteria</taxon>
        <taxon>Sphingomonadales</taxon>
        <taxon>Sphingomonadaceae</taxon>
        <taxon>Sphingomonas</taxon>
    </lineage>
</organism>
<comment type="caution">
    <text evidence="4">The sequence shown here is derived from an EMBL/GenBank/DDBJ whole genome shotgun (WGS) entry which is preliminary data.</text>
</comment>
<feature type="domain" description="N-acetyltransferase" evidence="3">
    <location>
        <begin position="2"/>
        <end position="168"/>
    </location>
</feature>
<dbReference type="PANTHER" id="PTHR43877">
    <property type="entry name" value="AMINOALKYLPHOSPHONATE N-ACETYLTRANSFERASE-RELATED-RELATED"/>
    <property type="match status" value="1"/>
</dbReference>
<dbReference type="InterPro" id="IPR000182">
    <property type="entry name" value="GNAT_dom"/>
</dbReference>
<protein>
    <submittedName>
        <fullName evidence="4">GNAT family N-acetyltransferase</fullName>
    </submittedName>
</protein>
<dbReference type="CDD" id="cd04301">
    <property type="entry name" value="NAT_SF"/>
    <property type="match status" value="1"/>
</dbReference>
<dbReference type="Proteomes" id="UP000309138">
    <property type="component" value="Unassembled WGS sequence"/>
</dbReference>
<dbReference type="SUPFAM" id="SSF55729">
    <property type="entry name" value="Acyl-CoA N-acyltransferases (Nat)"/>
    <property type="match status" value="1"/>
</dbReference>
<keyword evidence="2" id="KW-0012">Acyltransferase</keyword>
<evidence type="ECO:0000256" key="1">
    <source>
        <dbReference type="ARBA" id="ARBA00022679"/>
    </source>
</evidence>
<name>A0A4V5PU75_9SPHN</name>
<dbReference type="Pfam" id="PF00583">
    <property type="entry name" value="Acetyltransf_1"/>
    <property type="match status" value="1"/>
</dbReference>
<evidence type="ECO:0000313" key="5">
    <source>
        <dbReference type="Proteomes" id="UP000309138"/>
    </source>
</evidence>
<sequence>MIAYRAGHAADADALAAMAQQSYIETFGTLYARADLDAFLGDVLAPERFAAQLADPAYRFRLATIEGQPIGYAKLGPQYFEDFPADAACLHQLYVLAAHHGDGPGRVLMDWALDAAQAEGKAEMYLSVFVDNHRARRFYARYGFVEVGKYVYMVGTQADDDRILRLAL</sequence>
<dbReference type="RefSeq" id="WP_136941362.1">
    <property type="nucleotide sequence ID" value="NZ_SWKR01000001.1"/>
</dbReference>
<dbReference type="PROSITE" id="PS51186">
    <property type="entry name" value="GNAT"/>
    <property type="match status" value="1"/>
</dbReference>
<evidence type="ECO:0000313" key="4">
    <source>
        <dbReference type="EMBL" id="TKD52938.1"/>
    </source>
</evidence>
<dbReference type="EMBL" id="SWKR01000001">
    <property type="protein sequence ID" value="TKD52938.1"/>
    <property type="molecule type" value="Genomic_DNA"/>
</dbReference>
<dbReference type="InterPro" id="IPR016181">
    <property type="entry name" value="Acyl_CoA_acyltransferase"/>
</dbReference>
<keyword evidence="5" id="KW-1185">Reference proteome</keyword>
<evidence type="ECO:0000256" key="2">
    <source>
        <dbReference type="ARBA" id="ARBA00023315"/>
    </source>
</evidence>
<evidence type="ECO:0000259" key="3">
    <source>
        <dbReference type="PROSITE" id="PS51186"/>
    </source>
</evidence>
<dbReference type="Gene3D" id="3.40.630.30">
    <property type="match status" value="1"/>
</dbReference>
<dbReference type="OrthoDB" id="143110at2"/>
<keyword evidence="1 4" id="KW-0808">Transferase</keyword>
<proteinExistence type="predicted"/>
<dbReference type="AlphaFoldDB" id="A0A4V5PU75"/>
<gene>
    <name evidence="4" type="ORF">FBR43_00895</name>
</gene>